<dbReference type="Proteomes" id="UP000593846">
    <property type="component" value="Chromosome"/>
</dbReference>
<keyword evidence="3" id="KW-1185">Reference proteome</keyword>
<evidence type="ECO:0000313" key="3">
    <source>
        <dbReference type="Proteomes" id="UP000593846"/>
    </source>
</evidence>
<sequence>MTKSPGLQSGDHLKLDEEEKRLHFGDQPKLAFSRPVCRTDRRRQVDGMNA</sequence>
<feature type="compositionally biased region" description="Basic and acidic residues" evidence="1">
    <location>
        <begin position="11"/>
        <end position="21"/>
    </location>
</feature>
<evidence type="ECO:0000256" key="1">
    <source>
        <dbReference type="SAM" id="MobiDB-lite"/>
    </source>
</evidence>
<evidence type="ECO:0000313" key="2">
    <source>
        <dbReference type="EMBL" id="QOV24292.1"/>
    </source>
</evidence>
<dbReference type="KEGG" id="aee:IM676_08680"/>
<dbReference type="EMBL" id="CP063311">
    <property type="protein sequence ID" value="QOV24292.1"/>
    <property type="molecule type" value="Genomic_DNA"/>
</dbReference>
<reference evidence="3" key="1">
    <citation type="submission" date="2020-10" db="EMBL/GenBank/DDBJ databases">
        <title>Genome-based taxonomic classification of the species Anabaenopsis elenkinii.</title>
        <authorList>
            <person name="Delbaje E."/>
            <person name="Andreote A.P.D."/>
            <person name="Pellegrinetti T.A."/>
            <person name="Cruz R.B."/>
            <person name="Branco L.H.Z."/>
            <person name="Fiore M.F."/>
        </authorList>
    </citation>
    <scope>NUCLEOTIDE SEQUENCE [LARGE SCALE GENOMIC DNA]</scope>
    <source>
        <strain evidence="3">CCIBt3563</strain>
    </source>
</reference>
<name>A0A7S6RG47_9CYAN</name>
<proteinExistence type="predicted"/>
<protein>
    <submittedName>
        <fullName evidence="2">Uncharacterized protein</fullName>
    </submittedName>
</protein>
<accession>A0A7S6RG47</accession>
<organism evidence="2 3">
    <name type="scientific">Anabaenopsis elenkinii CCIBt3563</name>
    <dbReference type="NCBI Taxonomy" id="2779889"/>
    <lineage>
        <taxon>Bacteria</taxon>
        <taxon>Bacillati</taxon>
        <taxon>Cyanobacteriota</taxon>
        <taxon>Cyanophyceae</taxon>
        <taxon>Nostocales</taxon>
        <taxon>Nodulariaceae</taxon>
        <taxon>Anabaenopsis</taxon>
    </lineage>
</organism>
<feature type="region of interest" description="Disordered" evidence="1">
    <location>
        <begin position="1"/>
        <end position="21"/>
    </location>
</feature>
<dbReference type="RefSeq" id="WP_200989813.1">
    <property type="nucleotide sequence ID" value="NZ_CP063311.1"/>
</dbReference>
<dbReference type="AlphaFoldDB" id="A0A7S6RG47"/>
<gene>
    <name evidence="2" type="ORF">IM676_08680</name>
</gene>